<feature type="region of interest" description="Disordered" evidence="3">
    <location>
        <begin position="178"/>
        <end position="210"/>
    </location>
</feature>
<feature type="compositionally biased region" description="Pro residues" evidence="3">
    <location>
        <begin position="102"/>
        <end position="111"/>
    </location>
</feature>
<accession>A0ABR2ZSF9</accession>
<reference evidence="5 6" key="1">
    <citation type="submission" date="2024-05" db="EMBL/GenBank/DDBJ databases">
        <title>A draft genome resource for the thread blight pathogen Marasmius tenuissimus strain MS-2.</title>
        <authorList>
            <person name="Yulfo-Soto G.E."/>
            <person name="Baruah I.K."/>
            <person name="Amoako-Attah I."/>
            <person name="Bukari Y."/>
            <person name="Meinhardt L.W."/>
            <person name="Bailey B.A."/>
            <person name="Cohen S.P."/>
        </authorList>
    </citation>
    <scope>NUCLEOTIDE SEQUENCE [LARGE SCALE GENOMIC DNA]</scope>
    <source>
        <strain evidence="5 6">MS-2</strain>
    </source>
</reference>
<dbReference type="PANTHER" id="PTHR14167:SF116">
    <property type="entry name" value="CAP, ISOFORM AC"/>
    <property type="match status" value="1"/>
</dbReference>
<comment type="caution">
    <text evidence="5">The sequence shown here is derived from an EMBL/GenBank/DDBJ whole genome shotgun (WGS) entry which is preliminary data.</text>
</comment>
<dbReference type="PROSITE" id="PS50002">
    <property type="entry name" value="SH3"/>
    <property type="match status" value="1"/>
</dbReference>
<feature type="domain" description="SH3" evidence="4">
    <location>
        <begin position="115"/>
        <end position="176"/>
    </location>
</feature>
<dbReference type="PRINTS" id="PR00499">
    <property type="entry name" value="P67PHOX"/>
</dbReference>
<feature type="compositionally biased region" description="Pro residues" evidence="3">
    <location>
        <begin position="80"/>
        <end position="89"/>
    </location>
</feature>
<dbReference type="SMART" id="SM00326">
    <property type="entry name" value="SH3"/>
    <property type="match status" value="1"/>
</dbReference>
<dbReference type="Proteomes" id="UP001437256">
    <property type="component" value="Unassembled WGS sequence"/>
</dbReference>
<feature type="region of interest" description="Disordered" evidence="3">
    <location>
        <begin position="68"/>
        <end position="117"/>
    </location>
</feature>
<dbReference type="InterPro" id="IPR050384">
    <property type="entry name" value="Endophilin_SH3RF"/>
</dbReference>
<dbReference type="InterPro" id="IPR001452">
    <property type="entry name" value="SH3_domain"/>
</dbReference>
<dbReference type="InterPro" id="IPR036028">
    <property type="entry name" value="SH3-like_dom_sf"/>
</dbReference>
<gene>
    <name evidence="5" type="ORF">AAF712_009370</name>
</gene>
<dbReference type="SUPFAM" id="SSF50044">
    <property type="entry name" value="SH3-domain"/>
    <property type="match status" value="1"/>
</dbReference>
<sequence>MTVAVLSLDGEKSALLAHVVEQIEKNVDFLVSENYLQESQASAFLSTLANINSQQFEKVTTRRVASLQPIRRPSGGVPTPFAPILPPPQDSEETIESSSPSPRLPPRPTPPTETSDLPTCRAIWCYNESGANPDELSFNAGDIIEIVEETTGDWWTGRVNGQEGLFPSSYVDRIDVGVAAGRPPPPKRVVPTKPRHTPSRATTMRGPLRR</sequence>
<evidence type="ECO:0000313" key="5">
    <source>
        <dbReference type="EMBL" id="KAL0063678.1"/>
    </source>
</evidence>
<dbReference type="Pfam" id="PF00018">
    <property type="entry name" value="SH3_1"/>
    <property type="match status" value="1"/>
</dbReference>
<dbReference type="EMBL" id="JBBXMP010000075">
    <property type="protein sequence ID" value="KAL0063678.1"/>
    <property type="molecule type" value="Genomic_DNA"/>
</dbReference>
<proteinExistence type="predicted"/>
<evidence type="ECO:0000256" key="3">
    <source>
        <dbReference type="SAM" id="MobiDB-lite"/>
    </source>
</evidence>
<dbReference type="Gene3D" id="2.30.30.40">
    <property type="entry name" value="SH3 Domains"/>
    <property type="match status" value="1"/>
</dbReference>
<keyword evidence="1 2" id="KW-0728">SH3 domain</keyword>
<evidence type="ECO:0000313" key="6">
    <source>
        <dbReference type="Proteomes" id="UP001437256"/>
    </source>
</evidence>
<evidence type="ECO:0000256" key="1">
    <source>
        <dbReference type="ARBA" id="ARBA00022443"/>
    </source>
</evidence>
<dbReference type="PANTHER" id="PTHR14167">
    <property type="entry name" value="SH3 DOMAIN-CONTAINING"/>
    <property type="match status" value="1"/>
</dbReference>
<evidence type="ECO:0000256" key="2">
    <source>
        <dbReference type="PROSITE-ProRule" id="PRU00192"/>
    </source>
</evidence>
<evidence type="ECO:0000259" key="4">
    <source>
        <dbReference type="PROSITE" id="PS50002"/>
    </source>
</evidence>
<protein>
    <recommendedName>
        <fullName evidence="4">SH3 domain-containing protein</fullName>
    </recommendedName>
</protein>
<keyword evidence="6" id="KW-1185">Reference proteome</keyword>
<name>A0ABR2ZSF9_9AGAR</name>
<dbReference type="PRINTS" id="PR00452">
    <property type="entry name" value="SH3DOMAIN"/>
</dbReference>
<organism evidence="5 6">
    <name type="scientific">Marasmius tenuissimus</name>
    <dbReference type="NCBI Taxonomy" id="585030"/>
    <lineage>
        <taxon>Eukaryota</taxon>
        <taxon>Fungi</taxon>
        <taxon>Dikarya</taxon>
        <taxon>Basidiomycota</taxon>
        <taxon>Agaricomycotina</taxon>
        <taxon>Agaricomycetes</taxon>
        <taxon>Agaricomycetidae</taxon>
        <taxon>Agaricales</taxon>
        <taxon>Marasmiineae</taxon>
        <taxon>Marasmiaceae</taxon>
        <taxon>Marasmius</taxon>
    </lineage>
</organism>